<dbReference type="InterPro" id="IPR003676">
    <property type="entry name" value="SAUR_fam"/>
</dbReference>
<dbReference type="PANTHER" id="PTHR31929">
    <property type="entry name" value="SAUR-LIKE AUXIN-RESPONSIVE PROTEIN FAMILY-RELATED"/>
    <property type="match status" value="1"/>
</dbReference>
<keyword evidence="3" id="KW-1185">Reference proteome</keyword>
<dbReference type="GO" id="GO:0009733">
    <property type="term" value="P:response to auxin"/>
    <property type="evidence" value="ECO:0007669"/>
    <property type="project" value="InterPro"/>
</dbReference>
<reference evidence="2" key="1">
    <citation type="submission" date="2019-11" db="EMBL/GenBank/DDBJ databases">
        <authorList>
            <person name="Liu Y."/>
            <person name="Hou J."/>
            <person name="Li T.-Q."/>
            <person name="Guan C.-H."/>
            <person name="Wu X."/>
            <person name="Wu H.-Z."/>
            <person name="Ling F."/>
            <person name="Zhang R."/>
            <person name="Shi X.-G."/>
            <person name="Ren J.-P."/>
            <person name="Chen E.-F."/>
            <person name="Sun J.-M."/>
        </authorList>
    </citation>
    <scope>NUCLEOTIDE SEQUENCE</scope>
    <source>
        <strain evidence="2">Adult_tree_wgs_1</strain>
        <tissue evidence="2">Leaves</tissue>
    </source>
</reference>
<evidence type="ECO:0000313" key="3">
    <source>
        <dbReference type="Proteomes" id="UP000626092"/>
    </source>
</evidence>
<sequence>MGIRFVSTLQAKFLLHQTIFPANQIAPNAAHVPKGYIAVYVGEIQKKRFLVPISYLNQPLFQELLHKAEKEFGFSHPMGGLTIPCKEDTFPNLTFVLNGQ</sequence>
<proteinExistence type="inferred from homology"/>
<protein>
    <submittedName>
        <fullName evidence="2">Uncharacterized protein</fullName>
    </submittedName>
</protein>
<dbReference type="Pfam" id="PF02519">
    <property type="entry name" value="Auxin_inducible"/>
    <property type="match status" value="1"/>
</dbReference>
<comment type="caution">
    <text evidence="2">The sequence shown here is derived from an EMBL/GenBank/DDBJ whole genome shotgun (WGS) entry which is preliminary data.</text>
</comment>
<organism evidence="2 3">
    <name type="scientific">Rhododendron simsii</name>
    <name type="common">Sims's rhododendron</name>
    <dbReference type="NCBI Taxonomy" id="118357"/>
    <lineage>
        <taxon>Eukaryota</taxon>
        <taxon>Viridiplantae</taxon>
        <taxon>Streptophyta</taxon>
        <taxon>Embryophyta</taxon>
        <taxon>Tracheophyta</taxon>
        <taxon>Spermatophyta</taxon>
        <taxon>Magnoliopsida</taxon>
        <taxon>eudicotyledons</taxon>
        <taxon>Gunneridae</taxon>
        <taxon>Pentapetalae</taxon>
        <taxon>asterids</taxon>
        <taxon>Ericales</taxon>
        <taxon>Ericaceae</taxon>
        <taxon>Ericoideae</taxon>
        <taxon>Rhodoreae</taxon>
        <taxon>Rhododendron</taxon>
    </lineage>
</organism>
<dbReference type="EMBL" id="WJXA01000005">
    <property type="protein sequence ID" value="KAF7143672.1"/>
    <property type="molecule type" value="Genomic_DNA"/>
</dbReference>
<dbReference type="AlphaFoldDB" id="A0A834H1H4"/>
<comment type="similarity">
    <text evidence="1">Belongs to the ARG7 family.</text>
</comment>
<gene>
    <name evidence="2" type="ORF">RHSIM_Rhsim05G0066400</name>
</gene>
<accession>A0A834H1H4</accession>
<dbReference type="Proteomes" id="UP000626092">
    <property type="component" value="Unassembled WGS sequence"/>
</dbReference>
<evidence type="ECO:0000256" key="1">
    <source>
        <dbReference type="ARBA" id="ARBA00006974"/>
    </source>
</evidence>
<name>A0A834H1H4_RHOSS</name>
<evidence type="ECO:0000313" key="2">
    <source>
        <dbReference type="EMBL" id="KAF7143672.1"/>
    </source>
</evidence>